<organism evidence="1 2">
    <name type="scientific">Pseudomonas syringae pv. actinidiae</name>
    <dbReference type="NCBI Taxonomy" id="103796"/>
    <lineage>
        <taxon>Bacteria</taxon>
        <taxon>Pseudomonadati</taxon>
        <taxon>Pseudomonadota</taxon>
        <taxon>Gammaproteobacteria</taxon>
        <taxon>Pseudomonadales</taxon>
        <taxon>Pseudomonadaceae</taxon>
        <taxon>Pseudomonas</taxon>
        <taxon>Pseudomonas syringae</taxon>
    </lineage>
</organism>
<proteinExistence type="predicted"/>
<comment type="caution">
    <text evidence="1">The sequence shown here is derived from an EMBL/GenBank/DDBJ whole genome shotgun (WGS) entry which is preliminary data.</text>
</comment>
<gene>
    <name evidence="1" type="ORF">KPSA1_03268</name>
</gene>
<dbReference type="AlphaFoldDB" id="A0A2V0QAI6"/>
<accession>A0A2V0QAI6</accession>
<protein>
    <submittedName>
        <fullName evidence="1">Subunit of TRAPP</fullName>
    </submittedName>
</protein>
<dbReference type="EMBL" id="BGJZ01000135">
    <property type="protein sequence ID" value="GBH09864.1"/>
    <property type="molecule type" value="Genomic_DNA"/>
</dbReference>
<reference evidence="1 2" key="1">
    <citation type="submission" date="2018-04" db="EMBL/GenBank/DDBJ databases">
        <title>Draft genome sequence of Pseudomonas syringae pv. actinidiae biovar 1 strains isolated from kiwifruit in Kagawa prefecture.</title>
        <authorList>
            <person name="Tabuchi M."/>
            <person name="Saito M."/>
            <person name="Fujiwara S."/>
            <person name="Sasa N."/>
            <person name="Akimitsu K."/>
            <person name="Gomi K."/>
            <person name="Konishi-Sugita S."/>
            <person name="Hamano K."/>
            <person name="Kataoka I."/>
        </authorList>
    </citation>
    <scope>NUCLEOTIDE SEQUENCE [LARGE SCALE GENOMIC DNA]</scope>
    <source>
        <strain evidence="1 2">MAFF212206</strain>
    </source>
</reference>
<name>A0A2V0QAI6_PSESF</name>
<evidence type="ECO:0000313" key="2">
    <source>
        <dbReference type="Proteomes" id="UP000247480"/>
    </source>
</evidence>
<evidence type="ECO:0000313" key="1">
    <source>
        <dbReference type="EMBL" id="GBH09864.1"/>
    </source>
</evidence>
<sequence>MQRHKKFFQKSACKCYVHYSSDRSAILLESSTTRQMSLRVHRLVIPALPNEFCLVCLPLGAKEVLD</sequence>
<dbReference type="Proteomes" id="UP000247480">
    <property type="component" value="Unassembled WGS sequence"/>
</dbReference>